<dbReference type="AlphaFoldDB" id="A0A5B7GKF8"/>
<organism evidence="2 3">
    <name type="scientific">Portunus trituberculatus</name>
    <name type="common">Swimming crab</name>
    <name type="synonym">Neptunus trituberculatus</name>
    <dbReference type="NCBI Taxonomy" id="210409"/>
    <lineage>
        <taxon>Eukaryota</taxon>
        <taxon>Metazoa</taxon>
        <taxon>Ecdysozoa</taxon>
        <taxon>Arthropoda</taxon>
        <taxon>Crustacea</taxon>
        <taxon>Multicrustacea</taxon>
        <taxon>Malacostraca</taxon>
        <taxon>Eumalacostraca</taxon>
        <taxon>Eucarida</taxon>
        <taxon>Decapoda</taxon>
        <taxon>Pleocyemata</taxon>
        <taxon>Brachyura</taxon>
        <taxon>Eubrachyura</taxon>
        <taxon>Portunoidea</taxon>
        <taxon>Portunidae</taxon>
        <taxon>Portuninae</taxon>
        <taxon>Portunus</taxon>
    </lineage>
</organism>
<name>A0A5B7GKF8_PORTR</name>
<protein>
    <submittedName>
        <fullName evidence="2">Uncharacterized protein</fullName>
    </submittedName>
</protein>
<comment type="caution">
    <text evidence="2">The sequence shown here is derived from an EMBL/GenBank/DDBJ whole genome shotgun (WGS) entry which is preliminary data.</text>
</comment>
<dbReference type="EMBL" id="VSRR010015072">
    <property type="protein sequence ID" value="MPC57777.1"/>
    <property type="molecule type" value="Genomic_DNA"/>
</dbReference>
<gene>
    <name evidence="2" type="ORF">E2C01_051765</name>
</gene>
<dbReference type="Proteomes" id="UP000324222">
    <property type="component" value="Unassembled WGS sequence"/>
</dbReference>
<proteinExistence type="predicted"/>
<reference evidence="2 3" key="1">
    <citation type="submission" date="2019-05" db="EMBL/GenBank/DDBJ databases">
        <title>Another draft genome of Portunus trituberculatus and its Hox gene families provides insights of decapod evolution.</title>
        <authorList>
            <person name="Jeong J.-H."/>
            <person name="Song I."/>
            <person name="Kim S."/>
            <person name="Choi T."/>
            <person name="Kim D."/>
            <person name="Ryu S."/>
            <person name="Kim W."/>
        </authorList>
    </citation>
    <scope>NUCLEOTIDE SEQUENCE [LARGE SCALE GENOMIC DNA]</scope>
    <source>
        <tissue evidence="2">Muscle</tissue>
    </source>
</reference>
<evidence type="ECO:0000256" key="1">
    <source>
        <dbReference type="SAM" id="MobiDB-lite"/>
    </source>
</evidence>
<keyword evidence="3" id="KW-1185">Reference proteome</keyword>
<dbReference type="OrthoDB" id="10067219at2759"/>
<evidence type="ECO:0000313" key="2">
    <source>
        <dbReference type="EMBL" id="MPC57777.1"/>
    </source>
</evidence>
<feature type="compositionally biased region" description="Basic residues" evidence="1">
    <location>
        <begin position="82"/>
        <end position="95"/>
    </location>
</feature>
<sequence length="129" mass="14393">MTSPLPPLQVKFSLELPGVVKQEPVDASYDTPTDPHCVPSAAGRPQQAMQKVPDITDLSDPESSLGEYPALHASQQCLRQGVPRRKPLPRVRKPNLHSDRRQDSNPCVWRPLGPQSTHGFTVPRRTFLR</sequence>
<accession>A0A5B7GKF8</accession>
<feature type="region of interest" description="Disordered" evidence="1">
    <location>
        <begin position="17"/>
        <end position="129"/>
    </location>
</feature>
<evidence type="ECO:0000313" key="3">
    <source>
        <dbReference type="Proteomes" id="UP000324222"/>
    </source>
</evidence>